<sequence>MRMSLKERSFRWFVFFIGLSIMALGIVLTIKADLGASPWDVLHIGLYMQFGLTIGSWAIIVGVLVLFISGLMLKKIPQIGAFLNMVTVGVFIDIYLLLPIIKTPDTLIGKFIMLAAGIFILTYGMGLYISARCGAGPRDSLMIALVEKTSLSVGKIRGAIELIVLGIGWVLGGPVFIGTVLFTVCIGYFTGLAVPQTQKFTDYLIQVIFYKQKENLMNLDQ</sequence>
<reference evidence="2" key="1">
    <citation type="submission" date="2020-09" db="EMBL/GenBank/DDBJ databases">
        <title>A novel bacterium of genus Bacillus, isolated from South China Sea.</title>
        <authorList>
            <person name="Huang H."/>
            <person name="Mo K."/>
            <person name="Hu Y."/>
        </authorList>
    </citation>
    <scope>NUCLEOTIDE SEQUENCE</scope>
    <source>
        <strain evidence="2">IB182487</strain>
    </source>
</reference>
<dbReference type="PANTHER" id="PTHR40078">
    <property type="entry name" value="INTEGRAL MEMBRANE PROTEIN-RELATED"/>
    <property type="match status" value="1"/>
</dbReference>
<evidence type="ECO:0000256" key="1">
    <source>
        <dbReference type="SAM" id="Phobius"/>
    </source>
</evidence>
<keyword evidence="1" id="KW-1133">Transmembrane helix</keyword>
<comment type="caution">
    <text evidence="2">The sequence shown here is derived from an EMBL/GenBank/DDBJ whole genome shotgun (WGS) entry which is preliminary data.</text>
</comment>
<feature type="transmembrane region" description="Helical" evidence="1">
    <location>
        <begin position="81"/>
        <end position="101"/>
    </location>
</feature>
<name>A0A926NJR4_9BACI</name>
<dbReference type="InterPro" id="IPR038750">
    <property type="entry name" value="YczE/YyaS-like"/>
</dbReference>
<organism evidence="2 3">
    <name type="scientific">Metabacillus arenae</name>
    <dbReference type="NCBI Taxonomy" id="2771434"/>
    <lineage>
        <taxon>Bacteria</taxon>
        <taxon>Bacillati</taxon>
        <taxon>Bacillota</taxon>
        <taxon>Bacilli</taxon>
        <taxon>Bacillales</taxon>
        <taxon>Bacillaceae</taxon>
        <taxon>Metabacillus</taxon>
    </lineage>
</organism>
<evidence type="ECO:0000313" key="3">
    <source>
        <dbReference type="Proteomes" id="UP000626844"/>
    </source>
</evidence>
<dbReference type="Pfam" id="PF19700">
    <property type="entry name" value="DUF6198"/>
    <property type="match status" value="1"/>
</dbReference>
<accession>A0A926NJR4</accession>
<keyword evidence="1" id="KW-0812">Transmembrane</keyword>
<keyword evidence="1" id="KW-0472">Membrane</keyword>
<dbReference type="Proteomes" id="UP000626844">
    <property type="component" value="Unassembled WGS sequence"/>
</dbReference>
<dbReference type="PANTHER" id="PTHR40078:SF1">
    <property type="entry name" value="INTEGRAL MEMBRANE PROTEIN"/>
    <property type="match status" value="1"/>
</dbReference>
<gene>
    <name evidence="2" type="ORF">IC621_13495</name>
</gene>
<evidence type="ECO:0000313" key="2">
    <source>
        <dbReference type="EMBL" id="MBD1381248.1"/>
    </source>
</evidence>
<feature type="transmembrane region" description="Helical" evidence="1">
    <location>
        <begin position="107"/>
        <end position="129"/>
    </location>
</feature>
<dbReference type="EMBL" id="JACXAI010000016">
    <property type="protein sequence ID" value="MBD1381248.1"/>
    <property type="molecule type" value="Genomic_DNA"/>
</dbReference>
<dbReference type="AlphaFoldDB" id="A0A926NJR4"/>
<protein>
    <submittedName>
        <fullName evidence="2">YitT family protein</fullName>
    </submittedName>
</protein>
<feature type="transmembrane region" description="Helical" evidence="1">
    <location>
        <begin position="44"/>
        <end position="69"/>
    </location>
</feature>
<keyword evidence="3" id="KW-1185">Reference proteome</keyword>
<feature type="transmembrane region" description="Helical" evidence="1">
    <location>
        <begin position="12"/>
        <end position="32"/>
    </location>
</feature>
<feature type="transmembrane region" description="Helical" evidence="1">
    <location>
        <begin position="162"/>
        <end position="189"/>
    </location>
</feature>
<proteinExistence type="predicted"/>